<gene>
    <name evidence="1" type="ORF">sm9_0615</name>
</gene>
<dbReference type="GeneID" id="26735591"/>
<dbReference type="KEGG" id="mmil:sm9_0615"/>
<name>A0A0U2L436_9EURY</name>
<dbReference type="PATRIC" id="fig|230361.4.peg.637"/>
<dbReference type="EMBL" id="CP011266">
    <property type="protein sequence ID" value="ALT68414.1"/>
    <property type="molecule type" value="Genomic_DNA"/>
</dbReference>
<dbReference type="RefSeq" id="WP_058738737.1">
    <property type="nucleotide sequence ID" value="NZ_CP011266.1"/>
</dbReference>
<dbReference type="Proteomes" id="UP000067738">
    <property type="component" value="Chromosome"/>
</dbReference>
<evidence type="ECO:0000313" key="2">
    <source>
        <dbReference type="Proteomes" id="UP000067738"/>
    </source>
</evidence>
<reference evidence="1 2" key="1">
    <citation type="submission" date="2015-04" db="EMBL/GenBank/DDBJ databases">
        <title>The complete genome sequence of the rumen methanogen Methanobrevibacter millerae SM9.</title>
        <authorList>
            <person name="Leahy S.C."/>
            <person name="Kelly W.J."/>
            <person name="Pacheco D.M."/>
            <person name="Li D."/>
            <person name="Altermann E."/>
            <person name="Attwood G.T."/>
        </authorList>
    </citation>
    <scope>NUCLEOTIDE SEQUENCE [LARGE SCALE GENOMIC DNA]</scope>
    <source>
        <strain evidence="1 2">SM9</strain>
    </source>
</reference>
<dbReference type="OrthoDB" id="73490at2157"/>
<organism evidence="1 2">
    <name type="scientific">Methanobrevibacter millerae</name>
    <dbReference type="NCBI Taxonomy" id="230361"/>
    <lineage>
        <taxon>Archaea</taxon>
        <taxon>Methanobacteriati</taxon>
        <taxon>Methanobacteriota</taxon>
        <taxon>Methanomada group</taxon>
        <taxon>Methanobacteria</taxon>
        <taxon>Methanobacteriales</taxon>
        <taxon>Methanobacteriaceae</taxon>
        <taxon>Methanobrevibacter</taxon>
    </lineage>
</organism>
<dbReference type="AlphaFoldDB" id="A0A0U2L436"/>
<accession>A0A0U2L436</accession>
<proteinExistence type="predicted"/>
<sequence length="92" mass="10444">MAYKIDNAIVKKDRTGKLTLIDPEGHFQDEDAFIAIKSDDLITIQLLINSILNNDFKSWRELGVIPDSEPVKTLLPRLGYSREDIAKLLKGF</sequence>
<evidence type="ECO:0000313" key="1">
    <source>
        <dbReference type="EMBL" id="ALT68414.1"/>
    </source>
</evidence>
<protein>
    <submittedName>
        <fullName evidence="1">Uncharacterized protein</fullName>
    </submittedName>
</protein>
<keyword evidence="2" id="KW-1185">Reference proteome</keyword>